<keyword evidence="7 11" id="KW-0456">Lyase</keyword>
<dbReference type="GO" id="GO:0009236">
    <property type="term" value="P:cobalamin biosynthetic process"/>
    <property type="evidence" value="ECO:0007669"/>
    <property type="project" value="UniProtKB-UniPathway"/>
</dbReference>
<evidence type="ECO:0000313" key="11">
    <source>
        <dbReference type="EMBL" id="VBB69685.1"/>
    </source>
</evidence>
<evidence type="ECO:0000256" key="4">
    <source>
        <dbReference type="ARBA" id="ARBA00012285"/>
    </source>
</evidence>
<dbReference type="PANTHER" id="PTHR42885:SF1">
    <property type="entry name" value="THREONINE-PHOSPHATE DECARBOXYLASE"/>
    <property type="match status" value="1"/>
</dbReference>
<dbReference type="SUPFAM" id="SSF53383">
    <property type="entry name" value="PLP-dependent transferases"/>
    <property type="match status" value="1"/>
</dbReference>
<sequence>MTASSLPRHGGDLSAAVTRFGRMPWLDLSTGINPWPYPVSEVALEEWSRLPTSEKRKTLCTAAARYYGVGPETAVVVAPGTQALIQWLPYLAGQPGESLRVAVVAPTYAEHAVAWHTAGHQVVNVSTLSDITACQSDVAVIVNPNNPDGRVFHPEQLYDIAKMLKLLIIDESFVDVQPKTSFASFLDRIASVQPSSGGVIVLRSFGKFFGLAGLRLGFALLTGRTLAARLKAALGPWAVGGVVLRIGTIALSDERWILSTRQSLHEAATRLDAIFERAGLVVTGGTDLFRLVDCGAACTTVYEGLGQAGILVRALAHFPSQLRFGLPGRREDWHKLTTILLSLCQQTPG</sequence>
<accession>A0A484H840</accession>
<dbReference type="PANTHER" id="PTHR42885">
    <property type="entry name" value="HISTIDINOL-PHOSPHATE AMINOTRANSFERASE-RELATED"/>
    <property type="match status" value="1"/>
</dbReference>
<dbReference type="InterPro" id="IPR005860">
    <property type="entry name" value="CobD"/>
</dbReference>
<dbReference type="NCBIfam" id="TIGR01140">
    <property type="entry name" value="L_thr_O3P_dcar"/>
    <property type="match status" value="1"/>
</dbReference>
<evidence type="ECO:0000256" key="3">
    <source>
        <dbReference type="ARBA" id="ARBA00004953"/>
    </source>
</evidence>
<dbReference type="InterPro" id="IPR004839">
    <property type="entry name" value="Aminotransferase_I/II_large"/>
</dbReference>
<dbReference type="Gene3D" id="3.90.1150.10">
    <property type="entry name" value="Aspartate Aminotransferase, domain 1"/>
    <property type="match status" value="1"/>
</dbReference>
<name>A0A484H840_9ZZZZ</name>
<proteinExistence type="predicted"/>
<dbReference type="UniPathway" id="UPA00148"/>
<dbReference type="InterPro" id="IPR004838">
    <property type="entry name" value="NHTrfase_class1_PyrdxlP-BS"/>
</dbReference>
<dbReference type="InterPro" id="IPR015422">
    <property type="entry name" value="PyrdxlP-dep_Trfase_small"/>
</dbReference>
<dbReference type="AlphaFoldDB" id="A0A484H840"/>
<keyword evidence="5" id="KW-0169">Cobalamin biosynthesis</keyword>
<feature type="domain" description="Aminotransferase class I/classII large" evidence="10">
    <location>
        <begin position="45"/>
        <end position="326"/>
    </location>
</feature>
<comment type="catalytic activity">
    <reaction evidence="9">
        <text>O-phospho-L-threonine + H(+) = (R)-1-aminopropan-2-yl phosphate + CO2</text>
        <dbReference type="Rhea" id="RHEA:11492"/>
        <dbReference type="ChEBI" id="CHEBI:15378"/>
        <dbReference type="ChEBI" id="CHEBI:16526"/>
        <dbReference type="ChEBI" id="CHEBI:58563"/>
        <dbReference type="ChEBI" id="CHEBI:58675"/>
        <dbReference type="EC" id="4.1.1.81"/>
    </reaction>
</comment>
<dbReference type="EMBL" id="LR026963">
    <property type="protein sequence ID" value="VBB69685.1"/>
    <property type="molecule type" value="Genomic_DNA"/>
</dbReference>
<evidence type="ECO:0000259" key="10">
    <source>
        <dbReference type="Pfam" id="PF00155"/>
    </source>
</evidence>
<reference evidence="11" key="1">
    <citation type="submission" date="2018-10" db="EMBL/GenBank/DDBJ databases">
        <authorList>
            <person name="Gruber-Vodicka H."/>
            <person name="Jaeckle O."/>
        </authorList>
    </citation>
    <scope>NUCLEOTIDE SEQUENCE</scope>
</reference>
<comment type="pathway">
    <text evidence="3">Cofactor biosynthesis; adenosylcobalamin biosynthesis.</text>
</comment>
<dbReference type="InterPro" id="IPR015424">
    <property type="entry name" value="PyrdxlP-dep_Trfase"/>
</dbReference>
<evidence type="ECO:0000256" key="9">
    <source>
        <dbReference type="ARBA" id="ARBA00048531"/>
    </source>
</evidence>
<dbReference type="EC" id="4.1.1.81" evidence="4"/>
<evidence type="ECO:0000256" key="2">
    <source>
        <dbReference type="ARBA" id="ARBA00003444"/>
    </source>
</evidence>
<evidence type="ECO:0000256" key="8">
    <source>
        <dbReference type="ARBA" id="ARBA00029996"/>
    </source>
</evidence>
<comment type="cofactor">
    <cofactor evidence="1">
        <name>pyridoxal 5'-phosphate</name>
        <dbReference type="ChEBI" id="CHEBI:597326"/>
    </cofactor>
</comment>
<organism evidence="11">
    <name type="scientific">invertebrate metagenome</name>
    <dbReference type="NCBI Taxonomy" id="1711999"/>
    <lineage>
        <taxon>unclassified sequences</taxon>
        <taxon>metagenomes</taxon>
        <taxon>organismal metagenomes</taxon>
    </lineage>
</organism>
<evidence type="ECO:0000256" key="5">
    <source>
        <dbReference type="ARBA" id="ARBA00022573"/>
    </source>
</evidence>
<dbReference type="InterPro" id="IPR015421">
    <property type="entry name" value="PyrdxlP-dep_Trfase_major"/>
</dbReference>
<dbReference type="CDD" id="cd00609">
    <property type="entry name" value="AAT_like"/>
    <property type="match status" value="1"/>
</dbReference>
<evidence type="ECO:0000256" key="7">
    <source>
        <dbReference type="ARBA" id="ARBA00023239"/>
    </source>
</evidence>
<protein>
    <recommendedName>
        <fullName evidence="4">threonine-phosphate decarboxylase</fullName>
        <ecNumber evidence="4">4.1.1.81</ecNumber>
    </recommendedName>
    <alternativeName>
        <fullName evidence="8">L-threonine-O-3-phosphate decarboxylase</fullName>
    </alternativeName>
</protein>
<evidence type="ECO:0000256" key="1">
    <source>
        <dbReference type="ARBA" id="ARBA00001933"/>
    </source>
</evidence>
<dbReference type="PROSITE" id="PS00105">
    <property type="entry name" value="AA_TRANSFER_CLASS_1"/>
    <property type="match status" value="1"/>
</dbReference>
<dbReference type="GO" id="GO:0048472">
    <property type="term" value="F:threonine-phosphate decarboxylase activity"/>
    <property type="evidence" value="ECO:0007669"/>
    <property type="project" value="UniProtKB-EC"/>
</dbReference>
<keyword evidence="6" id="KW-0663">Pyridoxal phosphate</keyword>
<comment type="function">
    <text evidence="2">Decarboxylates L-threonine-O-3-phosphate to yield (R)-1-amino-2-propanol O-2-phosphate, the precursor for the linkage between the nucleotide loop and the corrin ring in cobalamin.</text>
</comment>
<dbReference type="Gene3D" id="3.40.640.10">
    <property type="entry name" value="Type I PLP-dependent aspartate aminotransferase-like (Major domain)"/>
    <property type="match status" value="1"/>
</dbReference>
<dbReference type="Pfam" id="PF00155">
    <property type="entry name" value="Aminotran_1_2"/>
    <property type="match status" value="1"/>
</dbReference>
<evidence type="ECO:0000256" key="6">
    <source>
        <dbReference type="ARBA" id="ARBA00022898"/>
    </source>
</evidence>
<dbReference type="GO" id="GO:0030170">
    <property type="term" value="F:pyridoxal phosphate binding"/>
    <property type="evidence" value="ECO:0007669"/>
    <property type="project" value="InterPro"/>
</dbReference>
<gene>
    <name evidence="11" type="ORF">RIEGSTA812A_PEG_1158</name>
</gene>